<dbReference type="EMBL" id="AP026830">
    <property type="protein sequence ID" value="BDR93377.1"/>
    <property type="molecule type" value="Genomic_DNA"/>
</dbReference>
<dbReference type="AlphaFoldDB" id="A0A830E195"/>
<dbReference type="GO" id="GO:0003735">
    <property type="term" value="F:structural constituent of ribosome"/>
    <property type="evidence" value="ECO:0007669"/>
    <property type="project" value="InterPro"/>
</dbReference>
<keyword evidence="3 4" id="KW-0687">Ribonucleoprotein</keyword>
<dbReference type="GeneID" id="76208010"/>
<evidence type="ECO:0000256" key="5">
    <source>
        <dbReference type="RuleBase" id="RU004381"/>
    </source>
</evidence>
<dbReference type="RefSeq" id="WP_054843622.1">
    <property type="nucleotide sequence ID" value="NZ_AP026830.1"/>
</dbReference>
<organism evidence="8 9">
    <name type="scientific">Vulcanisaeta souniana JCM 11219</name>
    <dbReference type="NCBI Taxonomy" id="1293586"/>
    <lineage>
        <taxon>Archaea</taxon>
        <taxon>Thermoproteota</taxon>
        <taxon>Thermoprotei</taxon>
        <taxon>Thermoproteales</taxon>
        <taxon>Thermoproteaceae</taxon>
        <taxon>Vulcanisaeta</taxon>
    </lineage>
</organism>
<name>A0A830E195_9CREN</name>
<dbReference type="OrthoDB" id="27533at2157"/>
<evidence type="ECO:0000313" key="7">
    <source>
        <dbReference type="EMBL" id="BDR93377.1"/>
    </source>
</evidence>
<proteinExistence type="inferred from homology"/>
<evidence type="ECO:0000313" key="10">
    <source>
        <dbReference type="Proteomes" id="UP001060771"/>
    </source>
</evidence>
<evidence type="ECO:0000256" key="3">
    <source>
        <dbReference type="ARBA" id="ARBA00023274"/>
    </source>
</evidence>
<evidence type="ECO:0000313" key="9">
    <source>
        <dbReference type="Proteomes" id="UP000657075"/>
    </source>
</evidence>
<sequence length="129" mass="14834">MSVPQLPEGVEAGKISFKLLNIRENKAIGRKEVIAEAWHVGLPTPSRLQLREEVAKAIGVDAKQVYVLRVITEYGRHRSTVEAHVYDDPNTGERLEPLYVKLRNMPKEEAKKFREEMKKRKSEKKAVKK</sequence>
<feature type="region of interest" description="Disordered" evidence="6">
    <location>
        <begin position="110"/>
        <end position="129"/>
    </location>
</feature>
<dbReference type="Proteomes" id="UP000657075">
    <property type="component" value="Unassembled WGS sequence"/>
</dbReference>
<reference evidence="8" key="1">
    <citation type="journal article" date="2014" name="Int. J. Syst. Evol. Microbiol.">
        <title>Complete genome sequence of Corynebacterium casei LMG S-19264T (=DSM 44701T), isolated from a smear-ripened cheese.</title>
        <authorList>
            <consortium name="US DOE Joint Genome Institute (JGI-PGF)"/>
            <person name="Walter F."/>
            <person name="Albersmeier A."/>
            <person name="Kalinowski J."/>
            <person name="Ruckert C."/>
        </authorList>
    </citation>
    <scope>NUCLEOTIDE SEQUENCE</scope>
    <source>
        <strain evidence="8">JCM 11219</strain>
    </source>
</reference>
<dbReference type="InterPro" id="IPR001976">
    <property type="entry name" value="Ribosomal_eS24"/>
</dbReference>
<protein>
    <recommendedName>
        <fullName evidence="4">Small ribosomal subunit protein eS24</fullName>
    </recommendedName>
</protein>
<dbReference type="EMBL" id="BMNM01000004">
    <property type="protein sequence ID" value="GGI76677.1"/>
    <property type="molecule type" value="Genomic_DNA"/>
</dbReference>
<comment type="similarity">
    <text evidence="1 4 5">Belongs to the eukaryotic ribosomal protein eS24 family.</text>
</comment>
<evidence type="ECO:0000256" key="1">
    <source>
        <dbReference type="ARBA" id="ARBA00009680"/>
    </source>
</evidence>
<accession>A0A830E195</accession>
<evidence type="ECO:0000313" key="8">
    <source>
        <dbReference type="EMBL" id="GGI76677.1"/>
    </source>
</evidence>
<dbReference type="InterPro" id="IPR053709">
    <property type="entry name" value="eRP_eS24_sf"/>
</dbReference>
<reference evidence="7" key="4">
    <citation type="journal article" date="2023" name="Microbiol. Resour. Announc.">
        <title>Complete Genome Sequence of Vulcanisaeta souniana Strain IC-059, a Hyperthermophilic Archaeon Isolated from Hot Spring Water in Japan.</title>
        <authorList>
            <person name="Kato S."/>
            <person name="Itoh T."/>
            <person name="Wu L."/>
            <person name="Ma J."/>
            <person name="Ohkuma M."/>
        </authorList>
    </citation>
    <scope>NUCLEOTIDE SEQUENCE</scope>
    <source>
        <strain evidence="7">JCM 11219</strain>
    </source>
</reference>
<dbReference type="SUPFAM" id="SSF54189">
    <property type="entry name" value="Ribosomal proteins S24e, L23 and L15e"/>
    <property type="match status" value="1"/>
</dbReference>
<dbReference type="InterPro" id="IPR012678">
    <property type="entry name" value="Ribosomal_uL23/eL15/eS24_sf"/>
</dbReference>
<gene>
    <name evidence="4" type="primary">rps24e</name>
    <name evidence="8" type="ORF">GCM10007112_11830</name>
    <name evidence="7" type="ORF">Vsou_24700</name>
</gene>
<dbReference type="Proteomes" id="UP001060771">
    <property type="component" value="Chromosome"/>
</dbReference>
<evidence type="ECO:0000256" key="4">
    <source>
        <dbReference type="HAMAP-Rule" id="MF_00545"/>
    </source>
</evidence>
<reference evidence="8" key="2">
    <citation type="submission" date="2020-09" db="EMBL/GenBank/DDBJ databases">
        <authorList>
            <person name="Sun Q."/>
            <person name="Ohkuma M."/>
        </authorList>
    </citation>
    <scope>NUCLEOTIDE SEQUENCE</scope>
    <source>
        <strain evidence="8">JCM 11219</strain>
    </source>
</reference>
<dbReference type="PROSITE" id="PS00529">
    <property type="entry name" value="RIBOSOMAL_S24E"/>
    <property type="match status" value="1"/>
</dbReference>
<dbReference type="Gene3D" id="3.30.70.3370">
    <property type="match status" value="1"/>
</dbReference>
<dbReference type="Pfam" id="PF01282">
    <property type="entry name" value="Ribosomal_S24e"/>
    <property type="match status" value="1"/>
</dbReference>
<feature type="compositionally biased region" description="Basic residues" evidence="6">
    <location>
        <begin position="119"/>
        <end position="129"/>
    </location>
</feature>
<dbReference type="GO" id="GO:0005840">
    <property type="term" value="C:ribosome"/>
    <property type="evidence" value="ECO:0007669"/>
    <property type="project" value="UniProtKB-KW"/>
</dbReference>
<dbReference type="InterPro" id="IPR018098">
    <property type="entry name" value="Ribosomal_eS24_CS"/>
</dbReference>
<dbReference type="HAMAP" id="MF_00545">
    <property type="entry name" value="Ribosomal_eS24"/>
    <property type="match status" value="1"/>
</dbReference>
<evidence type="ECO:0000256" key="6">
    <source>
        <dbReference type="SAM" id="MobiDB-lite"/>
    </source>
</evidence>
<reference evidence="10" key="3">
    <citation type="submission" date="2022-09" db="EMBL/GenBank/DDBJ databases">
        <title>Complete genome sequence of Vulcanisaeta souniana.</title>
        <authorList>
            <person name="Kato S."/>
            <person name="Itoh T."/>
            <person name="Ohkuma M."/>
        </authorList>
    </citation>
    <scope>NUCLEOTIDE SEQUENCE [LARGE SCALE GENOMIC DNA]</scope>
    <source>
        <strain evidence="10">JCM 11219</strain>
    </source>
</reference>
<dbReference type="PANTHER" id="PTHR10496">
    <property type="entry name" value="40S RIBOSOMAL PROTEIN S24"/>
    <property type="match status" value="1"/>
</dbReference>
<keyword evidence="10" id="KW-1185">Reference proteome</keyword>
<dbReference type="GO" id="GO:1990904">
    <property type="term" value="C:ribonucleoprotein complex"/>
    <property type="evidence" value="ECO:0007669"/>
    <property type="project" value="UniProtKB-KW"/>
</dbReference>
<evidence type="ECO:0000256" key="2">
    <source>
        <dbReference type="ARBA" id="ARBA00022980"/>
    </source>
</evidence>
<dbReference type="GO" id="GO:0006412">
    <property type="term" value="P:translation"/>
    <property type="evidence" value="ECO:0007669"/>
    <property type="project" value="UniProtKB-UniRule"/>
</dbReference>
<keyword evidence="2 4" id="KW-0689">Ribosomal protein</keyword>